<dbReference type="InterPro" id="IPR050951">
    <property type="entry name" value="Retrovirus_Pol_polyprotein"/>
</dbReference>
<dbReference type="FunFam" id="3.30.420.10:FF:000063">
    <property type="entry name" value="Retrovirus-related Pol polyprotein from transposon 297-like Protein"/>
    <property type="match status" value="1"/>
</dbReference>
<dbReference type="InterPro" id="IPR041588">
    <property type="entry name" value="Integrase_H2C2"/>
</dbReference>
<feature type="compositionally biased region" description="Basic residues" evidence="2">
    <location>
        <begin position="462"/>
        <end position="471"/>
    </location>
</feature>
<proteinExistence type="predicted"/>
<evidence type="ECO:0000256" key="1">
    <source>
        <dbReference type="ARBA" id="ARBA00012493"/>
    </source>
</evidence>
<dbReference type="InterPro" id="IPR036397">
    <property type="entry name" value="RNaseH_sf"/>
</dbReference>
<dbReference type="GO" id="GO:0003676">
    <property type="term" value="F:nucleic acid binding"/>
    <property type="evidence" value="ECO:0007669"/>
    <property type="project" value="InterPro"/>
</dbReference>
<feature type="compositionally biased region" description="Low complexity" evidence="2">
    <location>
        <begin position="421"/>
        <end position="433"/>
    </location>
</feature>
<dbReference type="FunFam" id="1.10.340.70:FF:000004">
    <property type="entry name" value="Retrovirus-related Pol polyprotein from transposon 297-like Protein"/>
    <property type="match status" value="1"/>
</dbReference>
<protein>
    <recommendedName>
        <fullName evidence="1">RNA-directed DNA polymerase</fullName>
        <ecNumber evidence="1">2.7.7.49</ecNumber>
    </recommendedName>
</protein>
<evidence type="ECO:0000259" key="3">
    <source>
        <dbReference type="PROSITE" id="PS50994"/>
    </source>
</evidence>
<evidence type="ECO:0000256" key="2">
    <source>
        <dbReference type="SAM" id="MobiDB-lite"/>
    </source>
</evidence>
<evidence type="ECO:0000313" key="4">
    <source>
        <dbReference type="EMBL" id="JAG27672.1"/>
    </source>
</evidence>
<accession>A0A0A9Y3R4</accession>
<dbReference type="InterPro" id="IPR001584">
    <property type="entry name" value="Integrase_cat-core"/>
</dbReference>
<dbReference type="Gene3D" id="1.10.340.70">
    <property type="match status" value="1"/>
</dbReference>
<dbReference type="GO" id="GO:0003964">
    <property type="term" value="F:RNA-directed DNA polymerase activity"/>
    <property type="evidence" value="ECO:0007669"/>
    <property type="project" value="UniProtKB-EC"/>
</dbReference>
<sequence>RELISKYTDQDKLLQHLKRIVTSGTHSEDTTDALKPFLVLLPQISLSEDGILLRENRIIIPQALQPKVLQWAHRGHPGVVRTKQLLRKHTWFPGMDALVETKVKSCLSCQATTGVRQRDPIRSTTMPSRPWSQLSIDFSGPFPDRTYVVAVLDEHSRFPLVETISSTSASCVLPVLRRWFSEFGVPEVLKSDNGPPFNGREYRDFLGKMGVKARHVTPYWPEANGTAERFFRTIKKTIQAAVMEGRCWKEELHAYLLNYRVTPHATTGKSPAELVFRNPMSLGYLPYVHPVDIDADAVSTDSSQKAKQAAYADSHRNASTHCIKVNDTVLIQRHQADKFTSKYDPLPYKVTAVNGSQVSAERDGKIVVRNSSVFKKIWSGVTGACSGGTNSGDVELDNPIHSTSNSGGMNTQDSIQDDHLLLSSGSGLAQSGSTTPSRCGVEPSPQSAPFQSAASAEPTVRRSGRQRVTPKKLKDFVLDIPR</sequence>
<dbReference type="SUPFAM" id="SSF53098">
    <property type="entry name" value="Ribonuclease H-like"/>
    <property type="match status" value="1"/>
</dbReference>
<feature type="compositionally biased region" description="Low complexity" evidence="2">
    <location>
        <begin position="442"/>
        <end position="458"/>
    </location>
</feature>
<dbReference type="InterPro" id="IPR012337">
    <property type="entry name" value="RNaseH-like_sf"/>
</dbReference>
<feature type="domain" description="Integrase catalytic" evidence="3">
    <location>
        <begin position="126"/>
        <end position="279"/>
    </location>
</feature>
<reference evidence="4" key="1">
    <citation type="journal article" date="2014" name="PLoS ONE">
        <title>Transcriptome-Based Identification of ABC Transporters in the Western Tarnished Plant Bug Lygus hesperus.</title>
        <authorList>
            <person name="Hull J.J."/>
            <person name="Chaney K."/>
            <person name="Geib S.M."/>
            <person name="Fabrick J.A."/>
            <person name="Brent C.S."/>
            <person name="Walsh D."/>
            <person name="Lavine L.C."/>
        </authorList>
    </citation>
    <scope>NUCLEOTIDE SEQUENCE</scope>
</reference>
<dbReference type="Pfam" id="PF17921">
    <property type="entry name" value="Integrase_H2C2"/>
    <property type="match status" value="1"/>
</dbReference>
<feature type="compositionally biased region" description="Basic and acidic residues" evidence="2">
    <location>
        <begin position="472"/>
        <end position="482"/>
    </location>
</feature>
<dbReference type="AlphaFoldDB" id="A0A0A9Y3R4"/>
<reference evidence="4" key="2">
    <citation type="submission" date="2014-07" db="EMBL/GenBank/DDBJ databases">
        <authorList>
            <person name="Hull J."/>
        </authorList>
    </citation>
    <scope>NUCLEOTIDE SEQUENCE</scope>
</reference>
<organism evidence="4">
    <name type="scientific">Lygus hesperus</name>
    <name type="common">Western plant bug</name>
    <dbReference type="NCBI Taxonomy" id="30085"/>
    <lineage>
        <taxon>Eukaryota</taxon>
        <taxon>Metazoa</taxon>
        <taxon>Ecdysozoa</taxon>
        <taxon>Arthropoda</taxon>
        <taxon>Hexapoda</taxon>
        <taxon>Insecta</taxon>
        <taxon>Pterygota</taxon>
        <taxon>Neoptera</taxon>
        <taxon>Paraneoptera</taxon>
        <taxon>Hemiptera</taxon>
        <taxon>Heteroptera</taxon>
        <taxon>Panheteroptera</taxon>
        <taxon>Cimicomorpha</taxon>
        <taxon>Miridae</taxon>
        <taxon>Mirini</taxon>
        <taxon>Lygus</taxon>
    </lineage>
</organism>
<feature type="region of interest" description="Disordered" evidence="2">
    <location>
        <begin position="388"/>
        <end position="482"/>
    </location>
</feature>
<name>A0A0A9Y3R4_LYGHE</name>
<feature type="non-terminal residue" evidence="4">
    <location>
        <position position="1"/>
    </location>
</feature>
<dbReference type="Pfam" id="PF00665">
    <property type="entry name" value="rve"/>
    <property type="match status" value="1"/>
</dbReference>
<dbReference type="PANTHER" id="PTHR37984:SF11">
    <property type="entry name" value="INTEGRASE CATALYTIC DOMAIN-CONTAINING PROTEIN"/>
    <property type="match status" value="1"/>
</dbReference>
<dbReference type="PANTHER" id="PTHR37984">
    <property type="entry name" value="PROTEIN CBG26694"/>
    <property type="match status" value="1"/>
</dbReference>
<feature type="compositionally biased region" description="Polar residues" evidence="2">
    <location>
        <begin position="400"/>
        <end position="414"/>
    </location>
</feature>
<gene>
    <name evidence="4" type="primary">K02A2.6_60</name>
    <name evidence="4" type="ORF">CM83_12606</name>
</gene>
<dbReference type="Gene3D" id="3.30.420.10">
    <property type="entry name" value="Ribonuclease H-like superfamily/Ribonuclease H"/>
    <property type="match status" value="1"/>
</dbReference>
<dbReference type="PROSITE" id="PS50994">
    <property type="entry name" value="INTEGRASE"/>
    <property type="match status" value="1"/>
</dbReference>
<dbReference type="GO" id="GO:0015074">
    <property type="term" value="P:DNA integration"/>
    <property type="evidence" value="ECO:0007669"/>
    <property type="project" value="InterPro"/>
</dbReference>
<dbReference type="EMBL" id="GBHO01015932">
    <property type="protein sequence ID" value="JAG27672.1"/>
    <property type="molecule type" value="Transcribed_RNA"/>
</dbReference>
<dbReference type="EC" id="2.7.7.49" evidence="1"/>